<organism evidence="2 3">
    <name type="scientific">Thermanaerovibrio velox DSM 12556</name>
    <dbReference type="NCBI Taxonomy" id="926567"/>
    <lineage>
        <taxon>Bacteria</taxon>
        <taxon>Thermotogati</taxon>
        <taxon>Synergistota</taxon>
        <taxon>Synergistia</taxon>
        <taxon>Synergistales</taxon>
        <taxon>Synergistaceae</taxon>
        <taxon>Thermanaerovibrio</taxon>
    </lineage>
</organism>
<dbReference type="eggNOG" id="ENOG5031RTG">
    <property type="taxonomic scope" value="Bacteria"/>
</dbReference>
<dbReference type="Proteomes" id="UP000005730">
    <property type="component" value="Chromosome"/>
</dbReference>
<name>H0UP35_9BACT</name>
<feature type="signal peptide" evidence="1">
    <location>
        <begin position="1"/>
        <end position="23"/>
    </location>
</feature>
<sequence>MRVFKSLGAAALMCLLGASLAFGAMLPQHKRIAVVIFEEASGFFRENLAVDTSSTVITKTLIENGYPVVNAAQVERIKQDKRSELLMNGNPKAIRELGKIYDVRIFLVGKATMAQAVKNDFGTYTATATVTIQGYSTQDGKYLLSEMSSSKQLGGTPDEASQRAVEAAAQELARKLISGPSQSIHSSKAPSSYRKVVVQLMNANDFQGVNDVLGAIKNHSATSEAAVTSYGGGRGSISVSFGGTLEELAYAVRAVRGVKSAVVQGGVVVATFE</sequence>
<dbReference type="Gene3D" id="3.40.50.10610">
    <property type="entry name" value="ABC-type transport auxiliary lipoprotein component"/>
    <property type="match status" value="1"/>
</dbReference>
<evidence type="ECO:0000313" key="2">
    <source>
        <dbReference type="EMBL" id="EHM10538.1"/>
    </source>
</evidence>
<dbReference type="OrthoDB" id="4239at2"/>
<keyword evidence="3" id="KW-1185">Reference proteome</keyword>
<evidence type="ECO:0000256" key="1">
    <source>
        <dbReference type="SAM" id="SignalP"/>
    </source>
</evidence>
<dbReference type="HOGENOM" id="CLU_1026483_0_0_0"/>
<accession>H0UP35</accession>
<keyword evidence="1" id="KW-0732">Signal</keyword>
<reference evidence="2 3" key="1">
    <citation type="submission" date="2011-10" db="EMBL/GenBank/DDBJ databases">
        <title>The Noncontiguous Finished genome of Thermanaerovibrio velox DSM 12556.</title>
        <authorList>
            <consortium name="US DOE Joint Genome Institute (JGI-PGF)"/>
            <person name="Lucas S."/>
            <person name="Copeland A."/>
            <person name="Lapidus A."/>
            <person name="Glavina del Rio T."/>
            <person name="Dalin E."/>
            <person name="Tice H."/>
            <person name="Bruce D."/>
            <person name="Goodwin L."/>
            <person name="Pitluck S."/>
            <person name="Peters L."/>
            <person name="Mikhailova N."/>
            <person name="Teshima H."/>
            <person name="Kyrpides N."/>
            <person name="Mavromatis K."/>
            <person name="Ivanova N."/>
            <person name="Markowitz V."/>
            <person name="Cheng J.-F."/>
            <person name="Hugenholtz P."/>
            <person name="Woyke T."/>
            <person name="Wu D."/>
            <person name="Spring S."/>
            <person name="Brambilla E.-M."/>
            <person name="Klenk H.-P."/>
            <person name="Eisen J.A."/>
        </authorList>
    </citation>
    <scope>NUCLEOTIDE SEQUENCE [LARGE SCALE GENOMIC DNA]</scope>
    <source>
        <strain evidence="2 3">DSM 12556</strain>
    </source>
</reference>
<dbReference type="AlphaFoldDB" id="H0UP35"/>
<gene>
    <name evidence="2" type="ORF">TheveDRAFT_1420</name>
</gene>
<evidence type="ECO:0000313" key="3">
    <source>
        <dbReference type="Proteomes" id="UP000005730"/>
    </source>
</evidence>
<dbReference type="EMBL" id="CM001377">
    <property type="protein sequence ID" value="EHM10538.1"/>
    <property type="molecule type" value="Genomic_DNA"/>
</dbReference>
<proteinExistence type="predicted"/>
<feature type="chain" id="PRO_5003542035" evidence="1">
    <location>
        <begin position="24"/>
        <end position="273"/>
    </location>
</feature>
<protein>
    <submittedName>
        <fullName evidence="2">Uncharacterized protein</fullName>
    </submittedName>
</protein>